<evidence type="ECO:0000313" key="1">
    <source>
        <dbReference type="EMBL" id="KAL0634492.1"/>
    </source>
</evidence>
<proteinExistence type="predicted"/>
<dbReference type="Proteomes" id="UP001447188">
    <property type="component" value="Unassembled WGS sequence"/>
</dbReference>
<organism evidence="1 2">
    <name type="scientific">Discina gigas</name>
    <dbReference type="NCBI Taxonomy" id="1032678"/>
    <lineage>
        <taxon>Eukaryota</taxon>
        <taxon>Fungi</taxon>
        <taxon>Dikarya</taxon>
        <taxon>Ascomycota</taxon>
        <taxon>Pezizomycotina</taxon>
        <taxon>Pezizomycetes</taxon>
        <taxon>Pezizales</taxon>
        <taxon>Discinaceae</taxon>
        <taxon>Discina</taxon>
    </lineage>
</organism>
<sequence>MLRVVNLVPLESAKIAEFLKRYGESVKADKSKGGTSLYYWSAIAHLRFDSATQKIGFGVEPFDSWLKMTIGGKRK</sequence>
<evidence type="ECO:0000313" key="2">
    <source>
        <dbReference type="Proteomes" id="UP001447188"/>
    </source>
</evidence>
<name>A0ABR3GEV2_9PEZI</name>
<gene>
    <name evidence="1" type="ORF">Q9L58_006581</name>
</gene>
<reference evidence="1 2" key="1">
    <citation type="submission" date="2024-02" db="EMBL/GenBank/DDBJ databases">
        <title>Discinaceae phylogenomics.</title>
        <authorList>
            <person name="Dirks A.C."/>
            <person name="James T.Y."/>
        </authorList>
    </citation>
    <scope>NUCLEOTIDE SEQUENCE [LARGE SCALE GENOMIC DNA]</scope>
    <source>
        <strain evidence="1 2">ACD0624</strain>
    </source>
</reference>
<accession>A0ABR3GEV2</accession>
<protein>
    <submittedName>
        <fullName evidence="1">Uncharacterized protein</fullName>
    </submittedName>
</protein>
<comment type="caution">
    <text evidence="1">The sequence shown here is derived from an EMBL/GenBank/DDBJ whole genome shotgun (WGS) entry which is preliminary data.</text>
</comment>
<keyword evidence="2" id="KW-1185">Reference proteome</keyword>
<dbReference type="EMBL" id="JBBBZM010000093">
    <property type="protein sequence ID" value="KAL0634492.1"/>
    <property type="molecule type" value="Genomic_DNA"/>
</dbReference>